<dbReference type="Proteomes" id="UP000534294">
    <property type="component" value="Unassembled WGS sequence"/>
</dbReference>
<name>A0A7W7YMI5_9BACT</name>
<keyword evidence="4" id="KW-1185">Reference proteome</keyword>
<feature type="compositionally biased region" description="Polar residues" evidence="1">
    <location>
        <begin position="129"/>
        <end position="144"/>
    </location>
</feature>
<proteinExistence type="predicted"/>
<accession>A0A7W7YMI5</accession>
<evidence type="ECO:0000313" key="4">
    <source>
        <dbReference type="Proteomes" id="UP000534294"/>
    </source>
</evidence>
<dbReference type="AlphaFoldDB" id="A0A7W7YMI5"/>
<keyword evidence="2" id="KW-1133">Transmembrane helix</keyword>
<sequence>MTLTHDRHLQTGIAGSVAIHAVLLLLIAWGVSSQAGRNFAEQEKAAAEKLPEVALIFPDQIIVEPPPVILTNEPQFFIKTDKNAAVATAPKNAKFQSDRNTVAASLLPPTTTSALPMPKLDGRTDVKPQLNNSGYQDGSLTPKSQPKPATPLTDLIAQAEAKNSVPGQNLLPLEVRKAENSEAPQTKLQIRIPEDTPPQMTSPSQEDDFSAFDRMSKSEGSVSREGENAVDAAATPRGIYQSQIKSAIEQKWQAMVEASTDIGTGHVHFRFYVDQKGVPQDLVILSDARDADPRMRELTLRAILDSKIPPIPADLLPTLEDGRLKAEYRATLY</sequence>
<evidence type="ECO:0000256" key="1">
    <source>
        <dbReference type="SAM" id="MobiDB-lite"/>
    </source>
</evidence>
<dbReference type="Gene3D" id="3.30.1150.10">
    <property type="match status" value="1"/>
</dbReference>
<feature type="compositionally biased region" description="Polar residues" evidence="1">
    <location>
        <begin position="100"/>
        <end position="114"/>
    </location>
</feature>
<dbReference type="SUPFAM" id="SSF74653">
    <property type="entry name" value="TolA/TonB C-terminal domain"/>
    <property type="match status" value="1"/>
</dbReference>
<organism evidence="3 4">
    <name type="scientific">Prosthecobacter dejongeii</name>
    <dbReference type="NCBI Taxonomy" id="48465"/>
    <lineage>
        <taxon>Bacteria</taxon>
        <taxon>Pseudomonadati</taxon>
        <taxon>Verrucomicrobiota</taxon>
        <taxon>Verrucomicrobiia</taxon>
        <taxon>Verrucomicrobiales</taxon>
        <taxon>Verrucomicrobiaceae</taxon>
        <taxon>Prosthecobacter</taxon>
    </lineage>
</organism>
<reference evidence="3 4" key="1">
    <citation type="submission" date="2020-08" db="EMBL/GenBank/DDBJ databases">
        <title>Genomic Encyclopedia of Type Strains, Phase IV (KMG-IV): sequencing the most valuable type-strain genomes for metagenomic binning, comparative biology and taxonomic classification.</title>
        <authorList>
            <person name="Goeker M."/>
        </authorList>
    </citation>
    <scope>NUCLEOTIDE SEQUENCE [LARGE SCALE GENOMIC DNA]</scope>
    <source>
        <strain evidence="3 4">DSM 12251</strain>
    </source>
</reference>
<feature type="region of interest" description="Disordered" evidence="1">
    <location>
        <begin position="100"/>
        <end position="150"/>
    </location>
</feature>
<feature type="transmembrane region" description="Helical" evidence="2">
    <location>
        <begin position="12"/>
        <end position="31"/>
    </location>
</feature>
<protein>
    <submittedName>
        <fullName evidence="3">Uncharacterized protein</fullName>
    </submittedName>
</protein>
<gene>
    <name evidence="3" type="ORF">HNQ64_003032</name>
</gene>
<evidence type="ECO:0000313" key="3">
    <source>
        <dbReference type="EMBL" id="MBB5038767.1"/>
    </source>
</evidence>
<dbReference type="EMBL" id="JACHIF010000006">
    <property type="protein sequence ID" value="MBB5038767.1"/>
    <property type="molecule type" value="Genomic_DNA"/>
</dbReference>
<keyword evidence="2" id="KW-0812">Transmembrane</keyword>
<keyword evidence="2" id="KW-0472">Membrane</keyword>
<comment type="caution">
    <text evidence="3">The sequence shown here is derived from an EMBL/GenBank/DDBJ whole genome shotgun (WGS) entry which is preliminary data.</text>
</comment>
<evidence type="ECO:0000256" key="2">
    <source>
        <dbReference type="SAM" id="Phobius"/>
    </source>
</evidence>
<dbReference type="RefSeq" id="WP_184209873.1">
    <property type="nucleotide sequence ID" value="NZ_JACHIF010000006.1"/>
</dbReference>